<dbReference type="AlphaFoldDB" id="A0AAP0BY72"/>
<name>A0AAP0BY72_9ASPA</name>
<evidence type="ECO:0000313" key="2">
    <source>
        <dbReference type="Proteomes" id="UP001418222"/>
    </source>
</evidence>
<protein>
    <submittedName>
        <fullName evidence="1">Uncharacterized protein</fullName>
    </submittedName>
</protein>
<reference evidence="1 2" key="1">
    <citation type="journal article" date="2022" name="Nat. Plants">
        <title>Genomes of leafy and leafless Platanthera orchids illuminate the evolution of mycoheterotrophy.</title>
        <authorList>
            <person name="Li M.H."/>
            <person name="Liu K.W."/>
            <person name="Li Z."/>
            <person name="Lu H.C."/>
            <person name="Ye Q.L."/>
            <person name="Zhang D."/>
            <person name="Wang J.Y."/>
            <person name="Li Y.F."/>
            <person name="Zhong Z.M."/>
            <person name="Liu X."/>
            <person name="Yu X."/>
            <person name="Liu D.K."/>
            <person name="Tu X.D."/>
            <person name="Liu B."/>
            <person name="Hao Y."/>
            <person name="Liao X.Y."/>
            <person name="Jiang Y.T."/>
            <person name="Sun W.H."/>
            <person name="Chen J."/>
            <person name="Chen Y.Q."/>
            <person name="Ai Y."/>
            <person name="Zhai J.W."/>
            <person name="Wu S.S."/>
            <person name="Zhou Z."/>
            <person name="Hsiao Y.Y."/>
            <person name="Wu W.L."/>
            <person name="Chen Y.Y."/>
            <person name="Lin Y.F."/>
            <person name="Hsu J.L."/>
            <person name="Li C.Y."/>
            <person name="Wang Z.W."/>
            <person name="Zhao X."/>
            <person name="Zhong W.Y."/>
            <person name="Ma X.K."/>
            <person name="Ma L."/>
            <person name="Huang J."/>
            <person name="Chen G.Z."/>
            <person name="Huang M.Z."/>
            <person name="Huang L."/>
            <person name="Peng D.H."/>
            <person name="Luo Y.B."/>
            <person name="Zou S.Q."/>
            <person name="Chen S.P."/>
            <person name="Lan S."/>
            <person name="Tsai W.C."/>
            <person name="Van de Peer Y."/>
            <person name="Liu Z.J."/>
        </authorList>
    </citation>
    <scope>NUCLEOTIDE SEQUENCE [LARGE SCALE GENOMIC DNA]</scope>
    <source>
        <strain evidence="1">Lor287</strain>
    </source>
</reference>
<dbReference type="Proteomes" id="UP001418222">
    <property type="component" value="Unassembled WGS sequence"/>
</dbReference>
<keyword evidence="2" id="KW-1185">Reference proteome</keyword>
<dbReference type="EMBL" id="JBBWWQ010000003">
    <property type="protein sequence ID" value="KAK8952412.1"/>
    <property type="molecule type" value="Genomic_DNA"/>
</dbReference>
<gene>
    <name evidence="1" type="ORF">KSP39_PZI003696</name>
</gene>
<evidence type="ECO:0000313" key="1">
    <source>
        <dbReference type="EMBL" id="KAK8952412.1"/>
    </source>
</evidence>
<accession>A0AAP0BY72</accession>
<comment type="caution">
    <text evidence="1">The sequence shown here is derived from an EMBL/GenBank/DDBJ whole genome shotgun (WGS) entry which is preliminary data.</text>
</comment>
<proteinExistence type="predicted"/>
<sequence>MAEHRSTKSTWITNCWKKRKMVDIASFVMEDFERRMKRLEKAEQDAGFEFSSTMAMAASALSAIRAKLSQSMASVKEEVSRSAVEPSSSVSMAAINGFFSA</sequence>
<organism evidence="1 2">
    <name type="scientific">Platanthera zijinensis</name>
    <dbReference type="NCBI Taxonomy" id="2320716"/>
    <lineage>
        <taxon>Eukaryota</taxon>
        <taxon>Viridiplantae</taxon>
        <taxon>Streptophyta</taxon>
        <taxon>Embryophyta</taxon>
        <taxon>Tracheophyta</taxon>
        <taxon>Spermatophyta</taxon>
        <taxon>Magnoliopsida</taxon>
        <taxon>Liliopsida</taxon>
        <taxon>Asparagales</taxon>
        <taxon>Orchidaceae</taxon>
        <taxon>Orchidoideae</taxon>
        <taxon>Orchideae</taxon>
        <taxon>Orchidinae</taxon>
        <taxon>Platanthera</taxon>
    </lineage>
</organism>